<dbReference type="Gene3D" id="2.40.170.20">
    <property type="entry name" value="TonB-dependent receptor, beta-barrel domain"/>
    <property type="match status" value="1"/>
</dbReference>
<keyword evidence="4 9" id="KW-1134">Transmembrane beta strand</keyword>
<evidence type="ECO:0000256" key="1">
    <source>
        <dbReference type="ARBA" id="ARBA00004571"/>
    </source>
</evidence>
<evidence type="ECO:0000313" key="14">
    <source>
        <dbReference type="EMBL" id="MEZ0474766.1"/>
    </source>
</evidence>
<evidence type="ECO:0000256" key="11">
    <source>
        <dbReference type="SAM" id="SignalP"/>
    </source>
</evidence>
<dbReference type="InterPro" id="IPR037066">
    <property type="entry name" value="Plug_dom_sf"/>
</dbReference>
<dbReference type="Gene3D" id="2.170.130.10">
    <property type="entry name" value="TonB-dependent receptor, plug domain"/>
    <property type="match status" value="1"/>
</dbReference>
<keyword evidence="5 9" id="KW-0812">Transmembrane</keyword>
<keyword evidence="15" id="KW-1185">Reference proteome</keyword>
<protein>
    <submittedName>
        <fullName evidence="14">TonB-dependent receptor</fullName>
    </submittedName>
</protein>
<evidence type="ECO:0000313" key="15">
    <source>
        <dbReference type="Proteomes" id="UP001566331"/>
    </source>
</evidence>
<dbReference type="SUPFAM" id="SSF56935">
    <property type="entry name" value="Porins"/>
    <property type="match status" value="1"/>
</dbReference>
<keyword evidence="7 9" id="KW-0472">Membrane</keyword>
<dbReference type="Pfam" id="PF07715">
    <property type="entry name" value="Plug"/>
    <property type="match status" value="1"/>
</dbReference>
<keyword evidence="8 9" id="KW-0998">Cell outer membrane</keyword>
<evidence type="ECO:0000256" key="6">
    <source>
        <dbReference type="ARBA" id="ARBA00023077"/>
    </source>
</evidence>
<feature type="domain" description="TonB-dependent receptor-like beta-barrel" evidence="12">
    <location>
        <begin position="239"/>
        <end position="654"/>
    </location>
</feature>
<evidence type="ECO:0000256" key="2">
    <source>
        <dbReference type="ARBA" id="ARBA00009810"/>
    </source>
</evidence>
<comment type="caution">
    <text evidence="14">The sequence shown here is derived from an EMBL/GenBank/DDBJ whole genome shotgun (WGS) entry which is preliminary data.</text>
</comment>
<dbReference type="Proteomes" id="UP001566331">
    <property type="component" value="Unassembled WGS sequence"/>
</dbReference>
<feature type="domain" description="TonB-dependent receptor plug" evidence="13">
    <location>
        <begin position="59"/>
        <end position="155"/>
    </location>
</feature>
<comment type="similarity">
    <text evidence="2 9 10">Belongs to the TonB-dependent receptor family.</text>
</comment>
<accession>A0ABV4HPU6</accession>
<evidence type="ECO:0000259" key="12">
    <source>
        <dbReference type="Pfam" id="PF00593"/>
    </source>
</evidence>
<evidence type="ECO:0000256" key="7">
    <source>
        <dbReference type="ARBA" id="ARBA00023136"/>
    </source>
</evidence>
<dbReference type="PROSITE" id="PS52016">
    <property type="entry name" value="TONB_DEPENDENT_REC_3"/>
    <property type="match status" value="1"/>
</dbReference>
<proteinExistence type="inferred from homology"/>
<feature type="signal peptide" evidence="11">
    <location>
        <begin position="1"/>
        <end position="32"/>
    </location>
</feature>
<name>A0ABV4HPU6_9GAMM</name>
<evidence type="ECO:0000256" key="5">
    <source>
        <dbReference type="ARBA" id="ARBA00022692"/>
    </source>
</evidence>
<keyword evidence="3 9" id="KW-0813">Transport</keyword>
<reference evidence="14 15" key="1">
    <citation type="submission" date="2024-07" db="EMBL/GenBank/DDBJ databases">
        <title>Luteimonas salilacus sp. nov., isolated from the shore soil of Salt Lake in Tibet of China.</title>
        <authorList>
            <person name="Zhang X."/>
            <person name="Li A."/>
        </authorList>
    </citation>
    <scope>NUCLEOTIDE SEQUENCE [LARGE SCALE GENOMIC DNA]</scope>
    <source>
        <strain evidence="14 15">B3-2-R+30</strain>
    </source>
</reference>
<keyword evidence="11" id="KW-0732">Signal</keyword>
<evidence type="ECO:0000256" key="3">
    <source>
        <dbReference type="ARBA" id="ARBA00022448"/>
    </source>
</evidence>
<dbReference type="RefSeq" id="WP_370564428.1">
    <property type="nucleotide sequence ID" value="NZ_JBFWIB010000008.1"/>
</dbReference>
<dbReference type="Pfam" id="PF00593">
    <property type="entry name" value="TonB_dep_Rec_b-barrel"/>
    <property type="match status" value="1"/>
</dbReference>
<dbReference type="EMBL" id="JBFWIC010000010">
    <property type="protein sequence ID" value="MEZ0474766.1"/>
    <property type="molecule type" value="Genomic_DNA"/>
</dbReference>
<organism evidence="14 15">
    <name type="scientific">Luteimonas salinilitoris</name>
    <dbReference type="NCBI Taxonomy" id="3237697"/>
    <lineage>
        <taxon>Bacteria</taxon>
        <taxon>Pseudomonadati</taxon>
        <taxon>Pseudomonadota</taxon>
        <taxon>Gammaproteobacteria</taxon>
        <taxon>Lysobacterales</taxon>
        <taxon>Lysobacteraceae</taxon>
        <taxon>Luteimonas</taxon>
    </lineage>
</organism>
<evidence type="ECO:0000256" key="8">
    <source>
        <dbReference type="ARBA" id="ARBA00023237"/>
    </source>
</evidence>
<dbReference type="InterPro" id="IPR012910">
    <property type="entry name" value="Plug_dom"/>
</dbReference>
<evidence type="ECO:0000256" key="10">
    <source>
        <dbReference type="RuleBase" id="RU003357"/>
    </source>
</evidence>
<dbReference type="InterPro" id="IPR036942">
    <property type="entry name" value="Beta-barrel_TonB_sf"/>
</dbReference>
<evidence type="ECO:0000256" key="9">
    <source>
        <dbReference type="PROSITE-ProRule" id="PRU01360"/>
    </source>
</evidence>
<sequence>MNARSASRRQATSNLPLTRVAAGILMAMPAVAVAQGDPDGALSPVELDRVVVVGAMTDEVLDREQIERTQANDLADLFRAIPSVTVGGGVGLAQKIYVRGLEDSLLNVTVDGAPQRGTLFHHIGRVAIEPELLETVAVQAGPGEATSGFGAIGGAIRFRTRDAVDLLQPGRDAGALFKAGWFSNDGHKVSTTAFGRLTGDVGILGSFVKVDRDDYEDGDGTALRGTGADQRLGFLKIGGDLGGGHRFTGSYEARREEGRFGARPNWPVLEGEPLFPVEGERRTAVLNYGFLASDSLDLETTGYWTTSSFIQDRSDRWGRYGADIDTFGFDLRGRWTGGNHALVVGVEHRDDTVSSQFMADPATWQPWAWDPAVGYFEEQGTLYGLYIQDQWQVADPLLLSFGARYDHYDLDLVTYGDGTDSDGVSLNAGGSYRLAPGLTLNAGYAEAFRGKEIGDAFTLEQRPGRLTLSPTLRPEKVDNAEIGLSYARDGVSASAVYYRMTIDDVMLDQLYAGPPPQGAVYYENVGTFRSDGVELRAGYVRGAFSADAYYNRYDSRLNDRRIEGYEHIALGNSMGDSWQLTLGWDPSVRFSMQLGVSHVEDLDDIEVLFRDVELGFVPETRFIDKPGYTVVDLFARWQPLRTGRFEVFAGVYNLFDRTYRAHASVGDYTAIPDYGNVVGLNEPGRNIRLGASLRF</sequence>
<dbReference type="PANTHER" id="PTHR30069:SF41">
    <property type="entry name" value="HEME_HEMOPEXIN UTILIZATION PROTEIN C"/>
    <property type="match status" value="1"/>
</dbReference>
<comment type="subcellular location">
    <subcellularLocation>
        <location evidence="1 9">Cell outer membrane</location>
        <topology evidence="1 9">Multi-pass membrane protein</topology>
    </subcellularLocation>
</comment>
<evidence type="ECO:0000256" key="4">
    <source>
        <dbReference type="ARBA" id="ARBA00022452"/>
    </source>
</evidence>
<dbReference type="InterPro" id="IPR000531">
    <property type="entry name" value="Beta-barrel_TonB"/>
</dbReference>
<dbReference type="InterPro" id="IPR039426">
    <property type="entry name" value="TonB-dep_rcpt-like"/>
</dbReference>
<feature type="chain" id="PRO_5046043753" evidence="11">
    <location>
        <begin position="33"/>
        <end position="695"/>
    </location>
</feature>
<dbReference type="CDD" id="cd01347">
    <property type="entry name" value="ligand_gated_channel"/>
    <property type="match status" value="1"/>
</dbReference>
<keyword evidence="14" id="KW-0675">Receptor</keyword>
<gene>
    <name evidence="14" type="ORF">AB6713_09055</name>
</gene>
<evidence type="ECO:0000259" key="13">
    <source>
        <dbReference type="Pfam" id="PF07715"/>
    </source>
</evidence>
<dbReference type="PANTHER" id="PTHR30069">
    <property type="entry name" value="TONB-DEPENDENT OUTER MEMBRANE RECEPTOR"/>
    <property type="match status" value="1"/>
</dbReference>
<keyword evidence="6 10" id="KW-0798">TonB box</keyword>